<evidence type="ECO:0000313" key="2">
    <source>
        <dbReference type="EMBL" id="SEO43476.1"/>
    </source>
</evidence>
<dbReference type="STRING" id="872970.SAMN04488134_107132"/>
<evidence type="ECO:0000313" key="3">
    <source>
        <dbReference type="Proteomes" id="UP000199300"/>
    </source>
</evidence>
<keyword evidence="1" id="KW-1133">Transmembrane helix</keyword>
<gene>
    <name evidence="2" type="ORF">SAMN04488134_107132</name>
</gene>
<dbReference type="OrthoDB" id="2060782at2"/>
<accession>A0A1H8PNW6</accession>
<evidence type="ECO:0000256" key="1">
    <source>
        <dbReference type="SAM" id="Phobius"/>
    </source>
</evidence>
<feature type="transmembrane region" description="Helical" evidence="1">
    <location>
        <begin position="12"/>
        <end position="33"/>
    </location>
</feature>
<dbReference type="AlphaFoldDB" id="A0A1H8PNW6"/>
<dbReference type="Proteomes" id="UP000199300">
    <property type="component" value="Unassembled WGS sequence"/>
</dbReference>
<dbReference type="EMBL" id="FODJ01000007">
    <property type="protein sequence ID" value="SEO43476.1"/>
    <property type="molecule type" value="Genomic_DNA"/>
</dbReference>
<keyword evidence="1" id="KW-0812">Transmembrane</keyword>
<feature type="transmembrane region" description="Helical" evidence="1">
    <location>
        <begin position="333"/>
        <end position="353"/>
    </location>
</feature>
<feature type="transmembrane region" description="Helical" evidence="1">
    <location>
        <begin position="300"/>
        <end position="321"/>
    </location>
</feature>
<proteinExistence type="predicted"/>
<keyword evidence="1" id="KW-0472">Membrane</keyword>
<evidence type="ECO:0008006" key="4">
    <source>
        <dbReference type="Google" id="ProtNLM"/>
    </source>
</evidence>
<feature type="transmembrane region" description="Helical" evidence="1">
    <location>
        <begin position="388"/>
        <end position="412"/>
    </location>
</feature>
<feature type="transmembrane region" description="Helical" evidence="1">
    <location>
        <begin position="359"/>
        <end position="381"/>
    </location>
</feature>
<reference evidence="2 3" key="1">
    <citation type="submission" date="2016-10" db="EMBL/GenBank/DDBJ databases">
        <authorList>
            <person name="de Groot N.N."/>
        </authorList>
    </citation>
    <scope>NUCLEOTIDE SEQUENCE [LARGE SCALE GENOMIC DNA]</scope>
    <source>
        <strain evidence="2 3">CGMCC 1.10434</strain>
    </source>
</reference>
<sequence length="418" mass="48604">MQIVRYELQKAMTAPVTLALLVVFIVVNAVLIYQNHYIKEDLRIVNRIADTYGNEINNDVVARLARDYDSQMKEVNVLTSNLWSTTYPDMGALYSDRDYMLEASVTEEELAFITEVAILEHYYFKSLNIDNDFSQLDPTEKAEAAINKYGLSGSAAALIRKQNDVINDRFDKVAENKEYKYFFHDQSVFRTHQLLFTTLFKAILFEGLILTVLMTTHVMNFEFDQGSYLLTFSTKRGRRLWLDKLVVTTLATLIVFTIILVTALIGYFSVFPYQALLDVPISNYFNFGNDWSVSWWNLAFFEYLVAIIVLAYLLMIIFNLIMVVLTRWIRNNYLAIFTFFTLFGTLFVIQGLLPRDQLTFFLGLFTPVHLIMNPVIWFMYVPLTVTPYFELITVSSWFILMFSLIIVCARSFKKADLR</sequence>
<organism evidence="2 3">
    <name type="scientific">Amphibacillus marinus</name>
    <dbReference type="NCBI Taxonomy" id="872970"/>
    <lineage>
        <taxon>Bacteria</taxon>
        <taxon>Bacillati</taxon>
        <taxon>Bacillota</taxon>
        <taxon>Bacilli</taxon>
        <taxon>Bacillales</taxon>
        <taxon>Bacillaceae</taxon>
        <taxon>Amphibacillus</taxon>
    </lineage>
</organism>
<protein>
    <recommendedName>
        <fullName evidence="4">ABC-2 family transporter protein</fullName>
    </recommendedName>
</protein>
<name>A0A1H8PNW6_9BACI</name>
<keyword evidence="3" id="KW-1185">Reference proteome</keyword>
<feature type="transmembrane region" description="Helical" evidence="1">
    <location>
        <begin position="245"/>
        <end position="270"/>
    </location>
</feature>
<dbReference type="RefSeq" id="WP_091498013.1">
    <property type="nucleotide sequence ID" value="NZ_FODJ01000007.1"/>
</dbReference>